<comment type="caution">
    <text evidence="3">The sequence shown here is derived from an EMBL/GenBank/DDBJ whole genome shotgun (WGS) entry which is preliminary data.</text>
</comment>
<evidence type="ECO:0000313" key="4">
    <source>
        <dbReference type="Proteomes" id="UP000707731"/>
    </source>
</evidence>
<name>A0ABS0D8X3_9NOCA</name>
<dbReference type="Pfam" id="PF01381">
    <property type="entry name" value="HTH_3"/>
    <property type="match status" value="1"/>
</dbReference>
<proteinExistence type="predicted"/>
<evidence type="ECO:0000259" key="2">
    <source>
        <dbReference type="PROSITE" id="PS50943"/>
    </source>
</evidence>
<dbReference type="Proteomes" id="UP000707731">
    <property type="component" value="Unassembled WGS sequence"/>
</dbReference>
<keyword evidence="4" id="KW-1185">Reference proteome</keyword>
<dbReference type="SUPFAM" id="SSF47413">
    <property type="entry name" value="lambda repressor-like DNA-binding domains"/>
    <property type="match status" value="1"/>
</dbReference>
<dbReference type="PROSITE" id="PS50943">
    <property type="entry name" value="HTH_CROC1"/>
    <property type="match status" value="1"/>
</dbReference>
<dbReference type="CDD" id="cd00093">
    <property type="entry name" value="HTH_XRE"/>
    <property type="match status" value="1"/>
</dbReference>
<dbReference type="SUPFAM" id="SSF48452">
    <property type="entry name" value="TPR-like"/>
    <property type="match status" value="1"/>
</dbReference>
<evidence type="ECO:0000313" key="3">
    <source>
        <dbReference type="EMBL" id="MBF6354922.1"/>
    </source>
</evidence>
<evidence type="ECO:0000256" key="1">
    <source>
        <dbReference type="SAM" id="MobiDB-lite"/>
    </source>
</evidence>
<dbReference type="Gene3D" id="1.10.260.40">
    <property type="entry name" value="lambda repressor-like DNA-binding domains"/>
    <property type="match status" value="1"/>
</dbReference>
<sequence>MIVVTKWTGLEVRALRREALRISQRELAEMTGFSEAAVGKWERRGETITLTGEFAAGMDTALSRLDGEQLARFQAQLTDLAQRDASAHGSKNRPIIGTEGTGQLPVPDAATEEAEDEVNRNEFLRGLVAVSAAAVADGLEVVGSTPIEPPVPRRVGMDHVAQIRAWAGLFRAADDAGLRIGEAMAAQLRTAVGYLDADMPTHVRTAMQSAVGTFFRVAGWAYYDRGQHGPARAYFQAGWRLADDVGEWWLRAAILTCMARQAIYLDKADDALTMLGVASVRSDRISLLRRADIAAVQARAFGRLGNDVECVRSIRQAEQLFSEAADQDHADTEHEGFGTYYNEQLLNSDAAHGLFDLAYERNIEVDSSIDRLRGALQLSDEHARSRQIGLTRLAALQLRHGDLDEGVALGQKAVEDASGTTSMRVLDEFKRVYQATGESRIKNATGVLELRRNIADLFETV</sequence>
<dbReference type="InterPro" id="IPR001387">
    <property type="entry name" value="Cro/C1-type_HTH"/>
</dbReference>
<dbReference type="Gene3D" id="1.25.40.10">
    <property type="entry name" value="Tetratricopeptide repeat domain"/>
    <property type="match status" value="1"/>
</dbReference>
<accession>A0ABS0D8X3</accession>
<feature type="domain" description="HTH cro/C1-type" evidence="2">
    <location>
        <begin position="12"/>
        <end position="43"/>
    </location>
</feature>
<dbReference type="InterPro" id="IPR010982">
    <property type="entry name" value="Lambda_DNA-bd_dom_sf"/>
</dbReference>
<dbReference type="RefSeq" id="WP_195001597.1">
    <property type="nucleotide sequence ID" value="NZ_JADLQN010000001.1"/>
</dbReference>
<reference evidence="3 4" key="1">
    <citation type="submission" date="2020-10" db="EMBL/GenBank/DDBJ databases">
        <title>Identification of Nocardia species via Next-generation sequencing and recognition of intraspecies genetic diversity.</title>
        <authorList>
            <person name="Li P."/>
            <person name="Li P."/>
            <person name="Lu B."/>
        </authorList>
    </citation>
    <scope>NUCLEOTIDE SEQUENCE [LARGE SCALE GENOMIC DNA]</scope>
    <source>
        <strain evidence="3 4">BJ06-0143</strain>
    </source>
</reference>
<organism evidence="3 4">
    <name type="scientific">Nocardia higoensis</name>
    <dbReference type="NCBI Taxonomy" id="228599"/>
    <lineage>
        <taxon>Bacteria</taxon>
        <taxon>Bacillati</taxon>
        <taxon>Actinomycetota</taxon>
        <taxon>Actinomycetes</taxon>
        <taxon>Mycobacteriales</taxon>
        <taxon>Nocardiaceae</taxon>
        <taxon>Nocardia</taxon>
    </lineage>
</organism>
<dbReference type="EMBL" id="JADLQN010000001">
    <property type="protein sequence ID" value="MBF6354922.1"/>
    <property type="molecule type" value="Genomic_DNA"/>
</dbReference>
<gene>
    <name evidence="3" type="ORF">IU449_10250</name>
</gene>
<protein>
    <submittedName>
        <fullName evidence="3">Helix-turn-helix domain-containing protein</fullName>
    </submittedName>
</protein>
<feature type="region of interest" description="Disordered" evidence="1">
    <location>
        <begin position="84"/>
        <end position="107"/>
    </location>
</feature>
<dbReference type="InterPro" id="IPR011990">
    <property type="entry name" value="TPR-like_helical_dom_sf"/>
</dbReference>